<comment type="caution">
    <text evidence="1">The sequence shown here is derived from an EMBL/GenBank/DDBJ whole genome shotgun (WGS) entry which is preliminary data.</text>
</comment>
<dbReference type="Proteomes" id="UP000637423">
    <property type="component" value="Unassembled WGS sequence"/>
</dbReference>
<dbReference type="EMBL" id="BMED01000002">
    <property type="protein sequence ID" value="GGC76211.1"/>
    <property type="molecule type" value="Genomic_DNA"/>
</dbReference>
<name>A0A916UKN0_9BURK</name>
<evidence type="ECO:0000313" key="1">
    <source>
        <dbReference type="EMBL" id="GGC76211.1"/>
    </source>
</evidence>
<protein>
    <submittedName>
        <fullName evidence="1">Uncharacterized protein</fullName>
    </submittedName>
</protein>
<sequence>MRNPSLDIEKKLVLAKIRAGRVVMRQKLTRGGGQDAATTGFDLQALLDLPMLRLVRQHPAWAGVAVAAVLFLGPRKLVGGFLKTGIAVVGGLLSSPANLSLIMRIFPQLFPAIAGFMHSLQKQKIQD</sequence>
<keyword evidence="2" id="KW-1185">Reference proteome</keyword>
<gene>
    <name evidence="1" type="ORF">GCM10011396_24340</name>
</gene>
<dbReference type="RefSeq" id="WP_188566308.1">
    <property type="nucleotide sequence ID" value="NZ_BMED01000002.1"/>
</dbReference>
<dbReference type="AlphaFoldDB" id="A0A916UKN0"/>
<accession>A0A916UKN0</accession>
<organism evidence="1 2">
    <name type="scientific">Undibacterium terreum</name>
    <dbReference type="NCBI Taxonomy" id="1224302"/>
    <lineage>
        <taxon>Bacteria</taxon>
        <taxon>Pseudomonadati</taxon>
        <taxon>Pseudomonadota</taxon>
        <taxon>Betaproteobacteria</taxon>
        <taxon>Burkholderiales</taxon>
        <taxon>Oxalobacteraceae</taxon>
        <taxon>Undibacterium</taxon>
    </lineage>
</organism>
<evidence type="ECO:0000313" key="2">
    <source>
        <dbReference type="Proteomes" id="UP000637423"/>
    </source>
</evidence>
<proteinExistence type="predicted"/>
<reference evidence="1" key="2">
    <citation type="submission" date="2020-09" db="EMBL/GenBank/DDBJ databases">
        <authorList>
            <person name="Sun Q."/>
            <person name="Zhou Y."/>
        </authorList>
    </citation>
    <scope>NUCLEOTIDE SEQUENCE</scope>
    <source>
        <strain evidence="1">CGMCC 1.10998</strain>
    </source>
</reference>
<reference evidence="1" key="1">
    <citation type="journal article" date="2014" name="Int. J. Syst. Evol. Microbiol.">
        <title>Complete genome sequence of Corynebacterium casei LMG S-19264T (=DSM 44701T), isolated from a smear-ripened cheese.</title>
        <authorList>
            <consortium name="US DOE Joint Genome Institute (JGI-PGF)"/>
            <person name="Walter F."/>
            <person name="Albersmeier A."/>
            <person name="Kalinowski J."/>
            <person name="Ruckert C."/>
        </authorList>
    </citation>
    <scope>NUCLEOTIDE SEQUENCE</scope>
    <source>
        <strain evidence="1">CGMCC 1.10998</strain>
    </source>
</reference>